<comment type="caution">
    <text evidence="2">The sequence shown here is derived from an EMBL/GenBank/DDBJ whole genome shotgun (WGS) entry which is preliminary data.</text>
</comment>
<dbReference type="InterPro" id="IPR036837">
    <property type="entry name" value="Cation_efflux_CTD_sf"/>
</dbReference>
<accession>A0ABV5WMB5</accession>
<dbReference type="SUPFAM" id="SSF160240">
    <property type="entry name" value="Cation efflux protein cytoplasmic domain-like"/>
    <property type="match status" value="1"/>
</dbReference>
<evidence type="ECO:0000313" key="2">
    <source>
        <dbReference type="EMBL" id="MFB9761739.1"/>
    </source>
</evidence>
<proteinExistence type="predicted"/>
<dbReference type="EMBL" id="JBHMAF010000196">
    <property type="protein sequence ID" value="MFB9761739.1"/>
    <property type="molecule type" value="Genomic_DNA"/>
</dbReference>
<dbReference type="Pfam" id="PF16916">
    <property type="entry name" value="ZT_dimer"/>
    <property type="match status" value="1"/>
</dbReference>
<dbReference type="RefSeq" id="WP_379951870.1">
    <property type="nucleotide sequence ID" value="NZ_JBHMAF010000196.1"/>
</dbReference>
<feature type="domain" description="Cation efflux protein cytoplasmic" evidence="1">
    <location>
        <begin position="7"/>
        <end position="46"/>
    </location>
</feature>
<keyword evidence="3" id="KW-1185">Reference proteome</keyword>
<organism evidence="2 3">
    <name type="scientific">Ectobacillus funiculus</name>
    <dbReference type="NCBI Taxonomy" id="137993"/>
    <lineage>
        <taxon>Bacteria</taxon>
        <taxon>Bacillati</taxon>
        <taxon>Bacillota</taxon>
        <taxon>Bacilli</taxon>
        <taxon>Bacillales</taxon>
        <taxon>Bacillaceae</taxon>
        <taxon>Ectobacillus</taxon>
    </lineage>
</organism>
<dbReference type="InterPro" id="IPR027470">
    <property type="entry name" value="Cation_efflux_CTD"/>
</dbReference>
<sequence length="47" mass="5464">MTYRCDVVDVIILVHSNLDIRNAHDIFTQVENALSRKHDVHVHVEPN</sequence>
<evidence type="ECO:0000313" key="3">
    <source>
        <dbReference type="Proteomes" id="UP001589609"/>
    </source>
</evidence>
<name>A0ABV5WMB5_9BACI</name>
<reference evidence="2 3" key="1">
    <citation type="submission" date="2024-09" db="EMBL/GenBank/DDBJ databases">
        <authorList>
            <person name="Sun Q."/>
            <person name="Mori K."/>
        </authorList>
    </citation>
    <scope>NUCLEOTIDE SEQUENCE [LARGE SCALE GENOMIC DNA]</scope>
    <source>
        <strain evidence="2 3">JCM 11201</strain>
    </source>
</reference>
<dbReference type="Gene3D" id="3.30.70.1350">
    <property type="entry name" value="Cation efflux protein, cytoplasmic domain"/>
    <property type="match status" value="1"/>
</dbReference>
<protein>
    <submittedName>
        <fullName evidence="2">Cation transporter dimerization domain-containing protein</fullName>
    </submittedName>
</protein>
<gene>
    <name evidence="2" type="ORF">ACFFMS_26255</name>
</gene>
<dbReference type="Proteomes" id="UP001589609">
    <property type="component" value="Unassembled WGS sequence"/>
</dbReference>
<evidence type="ECO:0000259" key="1">
    <source>
        <dbReference type="Pfam" id="PF16916"/>
    </source>
</evidence>